<organism evidence="2 3">
    <name type="scientific">Basidiobolus meristosporus CBS 931.73</name>
    <dbReference type="NCBI Taxonomy" id="1314790"/>
    <lineage>
        <taxon>Eukaryota</taxon>
        <taxon>Fungi</taxon>
        <taxon>Fungi incertae sedis</taxon>
        <taxon>Zoopagomycota</taxon>
        <taxon>Entomophthoromycotina</taxon>
        <taxon>Basidiobolomycetes</taxon>
        <taxon>Basidiobolales</taxon>
        <taxon>Basidiobolaceae</taxon>
        <taxon>Basidiobolus</taxon>
    </lineage>
</organism>
<dbReference type="SMART" id="SM00256">
    <property type="entry name" value="FBOX"/>
    <property type="match status" value="1"/>
</dbReference>
<evidence type="ECO:0000313" key="2">
    <source>
        <dbReference type="EMBL" id="ORX89285.1"/>
    </source>
</evidence>
<keyword evidence="3" id="KW-1185">Reference proteome</keyword>
<dbReference type="InterPro" id="IPR001810">
    <property type="entry name" value="F-box_dom"/>
</dbReference>
<dbReference type="InterPro" id="IPR036047">
    <property type="entry name" value="F-box-like_dom_sf"/>
</dbReference>
<dbReference type="PROSITE" id="PS50181">
    <property type="entry name" value="FBOX"/>
    <property type="match status" value="1"/>
</dbReference>
<name>A0A1Y1XUC6_9FUNG</name>
<proteinExistence type="predicted"/>
<sequence>MPLSIMDPITAFPIEIVTRIFSWLDAADICQASLVSRSWRLICNQESIWQELCQRSWSNKKGVAPTLQPRADYSGDCAYRLTADELLTILELRKQEFRSESTAELVEIVQRTTPSLTKAVANFRSKWKANYAFAQTDSRRCDISIEEVCGEWVLEVGRIQKCDPIDVSFNEDYTYYSENTGQLKWDFCGKYVRIEDFPPLKPSRTSDWGWKLSCPYFDLYSK</sequence>
<feature type="domain" description="F-box" evidence="1">
    <location>
        <begin position="6"/>
        <end position="52"/>
    </location>
</feature>
<dbReference type="InParanoid" id="A0A1Y1XUC6"/>
<dbReference type="PANTHER" id="PTHR48218:SF3">
    <property type="entry name" value="OS07G0170800 PROTEIN"/>
    <property type="match status" value="1"/>
</dbReference>
<reference evidence="2 3" key="1">
    <citation type="submission" date="2016-07" db="EMBL/GenBank/DDBJ databases">
        <title>Pervasive Adenine N6-methylation of Active Genes in Fungi.</title>
        <authorList>
            <consortium name="DOE Joint Genome Institute"/>
            <person name="Mondo S.J."/>
            <person name="Dannebaum R.O."/>
            <person name="Kuo R.C."/>
            <person name="Labutti K."/>
            <person name="Haridas S."/>
            <person name="Kuo A."/>
            <person name="Salamov A."/>
            <person name="Ahrendt S.R."/>
            <person name="Lipzen A."/>
            <person name="Sullivan W."/>
            <person name="Andreopoulos W.B."/>
            <person name="Clum A."/>
            <person name="Lindquist E."/>
            <person name="Daum C."/>
            <person name="Ramamoorthy G.K."/>
            <person name="Gryganskyi A."/>
            <person name="Culley D."/>
            <person name="Magnuson J.K."/>
            <person name="James T.Y."/>
            <person name="O'Malley M.A."/>
            <person name="Stajich J.E."/>
            <person name="Spatafora J.W."/>
            <person name="Visel A."/>
            <person name="Grigoriev I.V."/>
        </authorList>
    </citation>
    <scope>NUCLEOTIDE SEQUENCE [LARGE SCALE GENOMIC DNA]</scope>
    <source>
        <strain evidence="2 3">CBS 931.73</strain>
    </source>
</reference>
<dbReference type="Proteomes" id="UP000193498">
    <property type="component" value="Unassembled WGS sequence"/>
</dbReference>
<evidence type="ECO:0000259" key="1">
    <source>
        <dbReference type="PROSITE" id="PS50181"/>
    </source>
</evidence>
<dbReference type="Pfam" id="PF12937">
    <property type="entry name" value="F-box-like"/>
    <property type="match status" value="1"/>
</dbReference>
<dbReference type="AlphaFoldDB" id="A0A1Y1XUC6"/>
<dbReference type="EMBL" id="MCFE01000461">
    <property type="protein sequence ID" value="ORX89285.1"/>
    <property type="molecule type" value="Genomic_DNA"/>
</dbReference>
<dbReference type="SUPFAM" id="SSF81383">
    <property type="entry name" value="F-box domain"/>
    <property type="match status" value="1"/>
</dbReference>
<evidence type="ECO:0000313" key="3">
    <source>
        <dbReference type="Proteomes" id="UP000193498"/>
    </source>
</evidence>
<accession>A0A1Y1XUC6</accession>
<comment type="caution">
    <text evidence="2">The sequence shown here is derived from an EMBL/GenBank/DDBJ whole genome shotgun (WGS) entry which is preliminary data.</text>
</comment>
<gene>
    <name evidence="2" type="ORF">K493DRAFT_69924</name>
</gene>
<protein>
    <recommendedName>
        <fullName evidence="1">F-box domain-containing protein</fullName>
    </recommendedName>
</protein>
<dbReference type="STRING" id="1314790.A0A1Y1XUC6"/>
<dbReference type="Gene3D" id="1.20.1280.50">
    <property type="match status" value="1"/>
</dbReference>
<dbReference type="PANTHER" id="PTHR48218">
    <property type="entry name" value="F-BOX DOMAIN CONTAINING PROTEIN"/>
    <property type="match status" value="1"/>
</dbReference>
<dbReference type="OrthoDB" id="3219396at2759"/>